<sequence length="88" mass="10129">MVSVHPLESRHRARNRPLTNVHNDWFDKTIFTKRQASHAKPIARMSRQSVSRYPSGSRHPPTSTHMLCQKSPTPVWSWSVSFGQIGHL</sequence>
<feature type="region of interest" description="Disordered" evidence="1">
    <location>
        <begin position="36"/>
        <end position="68"/>
    </location>
</feature>
<gene>
    <name evidence="2" type="ORF">T12_15074</name>
</gene>
<proteinExistence type="predicted"/>
<evidence type="ECO:0000256" key="1">
    <source>
        <dbReference type="SAM" id="MobiDB-lite"/>
    </source>
</evidence>
<organism evidence="2 3">
    <name type="scientific">Trichinella patagoniensis</name>
    <dbReference type="NCBI Taxonomy" id="990121"/>
    <lineage>
        <taxon>Eukaryota</taxon>
        <taxon>Metazoa</taxon>
        <taxon>Ecdysozoa</taxon>
        <taxon>Nematoda</taxon>
        <taxon>Enoplea</taxon>
        <taxon>Dorylaimia</taxon>
        <taxon>Trichinellida</taxon>
        <taxon>Trichinellidae</taxon>
        <taxon>Trichinella</taxon>
    </lineage>
</organism>
<dbReference type="AlphaFoldDB" id="A0A0V0ZJL9"/>
<feature type="compositionally biased region" description="Polar residues" evidence="1">
    <location>
        <begin position="46"/>
        <end position="68"/>
    </location>
</feature>
<dbReference type="Proteomes" id="UP000054783">
    <property type="component" value="Unassembled WGS sequence"/>
</dbReference>
<keyword evidence="3" id="KW-1185">Reference proteome</keyword>
<protein>
    <submittedName>
        <fullName evidence="2">Uncharacterized protein</fullName>
    </submittedName>
</protein>
<accession>A0A0V0ZJL9</accession>
<comment type="caution">
    <text evidence="2">The sequence shown here is derived from an EMBL/GenBank/DDBJ whole genome shotgun (WGS) entry which is preliminary data.</text>
</comment>
<name>A0A0V0ZJL9_9BILA</name>
<evidence type="ECO:0000313" key="3">
    <source>
        <dbReference type="Proteomes" id="UP000054783"/>
    </source>
</evidence>
<evidence type="ECO:0000313" key="2">
    <source>
        <dbReference type="EMBL" id="KRY12596.1"/>
    </source>
</evidence>
<dbReference type="EMBL" id="JYDQ01000161">
    <property type="protein sequence ID" value="KRY12596.1"/>
    <property type="molecule type" value="Genomic_DNA"/>
</dbReference>
<reference evidence="2 3" key="1">
    <citation type="submission" date="2015-01" db="EMBL/GenBank/DDBJ databases">
        <title>Evolution of Trichinella species and genotypes.</title>
        <authorList>
            <person name="Korhonen P.K."/>
            <person name="Edoardo P."/>
            <person name="Giuseppe L.R."/>
            <person name="Gasser R.B."/>
        </authorList>
    </citation>
    <scope>NUCLEOTIDE SEQUENCE [LARGE SCALE GENOMIC DNA]</scope>
    <source>
        <strain evidence="2">ISS2496</strain>
    </source>
</reference>